<proteinExistence type="predicted"/>
<gene>
    <name evidence="2" type="ORF">BDV95DRAFT_482031</name>
</gene>
<feature type="region of interest" description="Disordered" evidence="1">
    <location>
        <begin position="378"/>
        <end position="401"/>
    </location>
</feature>
<protein>
    <submittedName>
        <fullName evidence="2">Uncharacterized protein</fullName>
    </submittedName>
</protein>
<sequence>MPGLFTPPPAGASSRSSAGFFASAPFSETTGHQVDDPGDYGTRKRSRQSGDLEPSHPAHAETTHAWPGSSLQYSQSFNVMSPPPLANDRYELAGGMEGSDRFGRHNGDYDDYFQLEKQRGMWTPMGAPNQPPSYLAVQETPDGNKPWLFNQILSKMGGVAGKLFQFCTVPFRGFQGGGGQAYTADGHAVVAAKLGLQDDPFNTQGGPIQQSQLRSNYLEDNYGVLSVDSVESGRPRMSKRLKTGESWVVVDRDGEVDSRPSTPRLSERRIPNCAESPSHIPRPVSRAGATTPVLKRPSLIPVSRRSTLDIRSFHGATQEAAQSYNTPRSYSRQSYGSPAMFEDKTKKSPLPVESQRLINKMRREEMEDDARLRRMSAQMSSMLREAQEALGTKAPVEYEDD</sequence>
<feature type="region of interest" description="Disordered" evidence="1">
    <location>
        <begin position="1"/>
        <end position="67"/>
    </location>
</feature>
<reference evidence="2 3" key="1">
    <citation type="submission" date="2020-01" db="EMBL/GenBank/DDBJ databases">
        <authorList>
            <consortium name="DOE Joint Genome Institute"/>
            <person name="Haridas S."/>
            <person name="Albert R."/>
            <person name="Binder M."/>
            <person name="Bloem J."/>
            <person name="Labutti K."/>
            <person name="Salamov A."/>
            <person name="Andreopoulos B."/>
            <person name="Baker S.E."/>
            <person name="Barry K."/>
            <person name="Bills G."/>
            <person name="Bluhm B.H."/>
            <person name="Cannon C."/>
            <person name="Castanera R."/>
            <person name="Culley D.E."/>
            <person name="Daum C."/>
            <person name="Ezra D."/>
            <person name="Gonzalez J.B."/>
            <person name="Henrissat B."/>
            <person name="Kuo A."/>
            <person name="Liang C."/>
            <person name="Lipzen A."/>
            <person name="Lutzoni F."/>
            <person name="Magnuson J."/>
            <person name="Mondo S."/>
            <person name="Nolan M."/>
            <person name="Ohm R."/>
            <person name="Pangilinan J."/>
            <person name="Park H.-J.H."/>
            <person name="Ramirez L."/>
            <person name="Alfaro M."/>
            <person name="Sun H."/>
            <person name="Tritt A."/>
            <person name="Yoshinaga Y."/>
            <person name="Zwiers L.-H.L."/>
            <person name="Turgeon B.G."/>
            <person name="Goodwin S.B."/>
            <person name="Spatafora J.W."/>
            <person name="Crous P.W."/>
            <person name="Grigoriev I.V."/>
        </authorList>
    </citation>
    <scope>NUCLEOTIDE SEQUENCE [LARGE SCALE GENOMIC DNA]</scope>
    <source>
        <strain evidence="2 3">CBS 611.86</strain>
    </source>
</reference>
<accession>A0A7C8MIU2</accession>
<feature type="region of interest" description="Disordered" evidence="1">
    <location>
        <begin position="318"/>
        <end position="355"/>
    </location>
</feature>
<feature type="compositionally biased region" description="Pro residues" evidence="1">
    <location>
        <begin position="1"/>
        <end position="10"/>
    </location>
</feature>
<evidence type="ECO:0000313" key="3">
    <source>
        <dbReference type="Proteomes" id="UP000481861"/>
    </source>
</evidence>
<name>A0A7C8MIU2_9PLEO</name>
<feature type="region of interest" description="Disordered" evidence="1">
    <location>
        <begin position="254"/>
        <end position="289"/>
    </location>
</feature>
<feature type="compositionally biased region" description="Basic and acidic residues" evidence="1">
    <location>
        <begin position="48"/>
        <end position="62"/>
    </location>
</feature>
<keyword evidence="3" id="KW-1185">Reference proteome</keyword>
<evidence type="ECO:0000313" key="2">
    <source>
        <dbReference type="EMBL" id="KAF2877415.1"/>
    </source>
</evidence>
<feature type="compositionally biased region" description="Polar residues" evidence="1">
    <location>
        <begin position="319"/>
        <end position="336"/>
    </location>
</feature>
<dbReference type="EMBL" id="JAADJZ010000002">
    <property type="protein sequence ID" value="KAF2877415.1"/>
    <property type="molecule type" value="Genomic_DNA"/>
</dbReference>
<feature type="compositionally biased region" description="Low complexity" evidence="1">
    <location>
        <begin position="11"/>
        <end position="27"/>
    </location>
</feature>
<dbReference type="OrthoDB" id="5138418at2759"/>
<organism evidence="2 3">
    <name type="scientific">Massariosphaeria phaeospora</name>
    <dbReference type="NCBI Taxonomy" id="100035"/>
    <lineage>
        <taxon>Eukaryota</taxon>
        <taxon>Fungi</taxon>
        <taxon>Dikarya</taxon>
        <taxon>Ascomycota</taxon>
        <taxon>Pezizomycotina</taxon>
        <taxon>Dothideomycetes</taxon>
        <taxon>Pleosporomycetidae</taxon>
        <taxon>Pleosporales</taxon>
        <taxon>Pleosporales incertae sedis</taxon>
        <taxon>Massariosphaeria</taxon>
    </lineage>
</organism>
<evidence type="ECO:0000256" key="1">
    <source>
        <dbReference type="SAM" id="MobiDB-lite"/>
    </source>
</evidence>
<dbReference type="Proteomes" id="UP000481861">
    <property type="component" value="Unassembled WGS sequence"/>
</dbReference>
<dbReference type="AlphaFoldDB" id="A0A7C8MIU2"/>
<comment type="caution">
    <text evidence="2">The sequence shown here is derived from an EMBL/GenBank/DDBJ whole genome shotgun (WGS) entry which is preliminary data.</text>
</comment>